<evidence type="ECO:0000256" key="2">
    <source>
        <dbReference type="SAM" id="Phobius"/>
    </source>
</evidence>
<protein>
    <submittedName>
        <fullName evidence="4">Nucleotide cyclase</fullName>
    </submittedName>
</protein>
<dbReference type="InterPro" id="IPR000160">
    <property type="entry name" value="GGDEF_dom"/>
</dbReference>
<keyword evidence="2" id="KW-0812">Transmembrane</keyword>
<dbReference type="InterPro" id="IPR029787">
    <property type="entry name" value="Nucleotide_cyclase"/>
</dbReference>
<name>A0A498R8S7_9FIRM</name>
<evidence type="ECO:0000259" key="3">
    <source>
        <dbReference type="PROSITE" id="PS50887"/>
    </source>
</evidence>
<dbReference type="Gene3D" id="3.30.70.270">
    <property type="match status" value="1"/>
</dbReference>
<accession>A0A498R8S7</accession>
<reference evidence="4 5" key="1">
    <citation type="submission" date="2018-06" db="EMBL/GenBank/DDBJ databases">
        <authorList>
            <person name="Strepis N."/>
        </authorList>
    </citation>
    <scope>NUCLEOTIDE SEQUENCE [LARGE SCALE GENOMIC DNA]</scope>
    <source>
        <strain evidence="4">LUCI</strain>
    </source>
</reference>
<dbReference type="NCBIfam" id="TIGR00254">
    <property type="entry name" value="GGDEF"/>
    <property type="match status" value="1"/>
</dbReference>
<dbReference type="FunFam" id="3.30.70.270:FF:000001">
    <property type="entry name" value="Diguanylate cyclase domain protein"/>
    <property type="match status" value="1"/>
</dbReference>
<dbReference type="GO" id="GO:0043709">
    <property type="term" value="P:cell adhesion involved in single-species biofilm formation"/>
    <property type="evidence" value="ECO:0007669"/>
    <property type="project" value="TreeGrafter"/>
</dbReference>
<gene>
    <name evidence="4" type="ORF">LUCI_2640</name>
</gene>
<proteinExistence type="predicted"/>
<sequence>MGYRGRITGLLLIVGLVFIIRIWAYYSLNYPLTAPPLVGIVCLFIVWFLGKQYDKEKYYAERDALTGLYNRRFIDNVFPMFLAQMDRRNAKLSITILDCDNFKAINDHFGHKKGDLVLKGLSTILSAGIRKSDIAVRWGGDEFLIIAPYADKKDMGVILTRLKNELQELSKRLQIEISVSAGVAVYPDDAKNLDDLITLADIAMYSLKNHAL</sequence>
<keyword evidence="5" id="KW-1185">Reference proteome</keyword>
<organism evidence="4 5">
    <name type="scientific">Lucifera butyrica</name>
    <dbReference type="NCBI Taxonomy" id="1351585"/>
    <lineage>
        <taxon>Bacteria</taxon>
        <taxon>Bacillati</taxon>
        <taxon>Bacillota</taxon>
        <taxon>Negativicutes</taxon>
        <taxon>Veillonellales</taxon>
        <taxon>Veillonellaceae</taxon>
        <taxon>Lucifera</taxon>
    </lineage>
</organism>
<feature type="domain" description="GGDEF" evidence="3">
    <location>
        <begin position="90"/>
        <end position="212"/>
    </location>
</feature>
<dbReference type="Proteomes" id="UP000277811">
    <property type="component" value="Unassembled WGS sequence"/>
</dbReference>
<dbReference type="PROSITE" id="PS50887">
    <property type="entry name" value="GGDEF"/>
    <property type="match status" value="1"/>
</dbReference>
<dbReference type="Pfam" id="PF00990">
    <property type="entry name" value="GGDEF"/>
    <property type="match status" value="1"/>
</dbReference>
<feature type="transmembrane region" description="Helical" evidence="2">
    <location>
        <begin position="32"/>
        <end position="50"/>
    </location>
</feature>
<dbReference type="EMBL" id="UPPP01000073">
    <property type="protein sequence ID" value="VBB07395.1"/>
    <property type="molecule type" value="Genomic_DNA"/>
</dbReference>
<dbReference type="AlphaFoldDB" id="A0A498R8S7"/>
<dbReference type="SMART" id="SM00267">
    <property type="entry name" value="GGDEF"/>
    <property type="match status" value="1"/>
</dbReference>
<dbReference type="PANTHER" id="PTHR45138">
    <property type="entry name" value="REGULATORY COMPONENTS OF SENSORY TRANSDUCTION SYSTEM"/>
    <property type="match status" value="1"/>
</dbReference>
<evidence type="ECO:0000313" key="4">
    <source>
        <dbReference type="EMBL" id="VBB07395.1"/>
    </source>
</evidence>
<feature type="transmembrane region" description="Helical" evidence="2">
    <location>
        <begin position="7"/>
        <end position="26"/>
    </location>
</feature>
<feature type="coiled-coil region" evidence="1">
    <location>
        <begin position="152"/>
        <end position="179"/>
    </location>
</feature>
<dbReference type="CDD" id="cd01949">
    <property type="entry name" value="GGDEF"/>
    <property type="match status" value="1"/>
</dbReference>
<dbReference type="GO" id="GO:1902201">
    <property type="term" value="P:negative regulation of bacterial-type flagellum-dependent cell motility"/>
    <property type="evidence" value="ECO:0007669"/>
    <property type="project" value="TreeGrafter"/>
</dbReference>
<dbReference type="GO" id="GO:0005886">
    <property type="term" value="C:plasma membrane"/>
    <property type="evidence" value="ECO:0007669"/>
    <property type="project" value="TreeGrafter"/>
</dbReference>
<keyword evidence="1" id="KW-0175">Coiled coil</keyword>
<evidence type="ECO:0000313" key="5">
    <source>
        <dbReference type="Proteomes" id="UP000277811"/>
    </source>
</evidence>
<dbReference type="SUPFAM" id="SSF55073">
    <property type="entry name" value="Nucleotide cyclase"/>
    <property type="match status" value="1"/>
</dbReference>
<dbReference type="PANTHER" id="PTHR45138:SF6">
    <property type="entry name" value="DIGUANYLATE CYCLASE DGCN"/>
    <property type="match status" value="1"/>
</dbReference>
<keyword evidence="2" id="KW-1133">Transmembrane helix</keyword>
<keyword evidence="2" id="KW-0472">Membrane</keyword>
<dbReference type="InterPro" id="IPR043128">
    <property type="entry name" value="Rev_trsase/Diguanyl_cyclase"/>
</dbReference>
<dbReference type="InterPro" id="IPR050469">
    <property type="entry name" value="Diguanylate_Cyclase"/>
</dbReference>
<dbReference type="GO" id="GO:0052621">
    <property type="term" value="F:diguanylate cyclase activity"/>
    <property type="evidence" value="ECO:0007669"/>
    <property type="project" value="TreeGrafter"/>
</dbReference>
<evidence type="ECO:0000256" key="1">
    <source>
        <dbReference type="SAM" id="Coils"/>
    </source>
</evidence>